<dbReference type="EMBL" id="LYPC01000022">
    <property type="protein sequence ID" value="OCT13551.1"/>
    <property type="molecule type" value="Genomic_DNA"/>
</dbReference>
<evidence type="ECO:0000313" key="2">
    <source>
        <dbReference type="Proteomes" id="UP000093309"/>
    </source>
</evidence>
<accession>A0A1C0ZZT7</accession>
<organism evidence="1 2">
    <name type="scientific">Paenibacillus pectinilyticus</name>
    <dbReference type="NCBI Taxonomy" id="512399"/>
    <lineage>
        <taxon>Bacteria</taxon>
        <taxon>Bacillati</taxon>
        <taxon>Bacillota</taxon>
        <taxon>Bacilli</taxon>
        <taxon>Bacillales</taxon>
        <taxon>Paenibacillaceae</taxon>
        <taxon>Paenibacillus</taxon>
    </lineage>
</organism>
<reference evidence="2" key="1">
    <citation type="submission" date="2016-05" db="EMBL/GenBank/DDBJ databases">
        <title>Paenibacillus oryzae. sp. nov., isolated from the rice root.</title>
        <authorList>
            <person name="Zhang J."/>
            <person name="Zhang X."/>
        </authorList>
    </citation>
    <scope>NUCLEOTIDE SEQUENCE [LARGE SCALE GENOMIC DNA]</scope>
    <source>
        <strain evidence="2">KCTC13222</strain>
    </source>
</reference>
<keyword evidence="2" id="KW-1185">Reference proteome</keyword>
<gene>
    <name evidence="1" type="ORF">A8709_18320</name>
</gene>
<dbReference type="Proteomes" id="UP000093309">
    <property type="component" value="Unassembled WGS sequence"/>
</dbReference>
<proteinExistence type="predicted"/>
<dbReference type="AlphaFoldDB" id="A0A1C0ZZT7"/>
<dbReference type="SUPFAM" id="SSF52788">
    <property type="entry name" value="Phosphotyrosine protein phosphatases I"/>
    <property type="match status" value="1"/>
</dbReference>
<name>A0A1C0ZZT7_9BACL</name>
<evidence type="ECO:0008006" key="3">
    <source>
        <dbReference type="Google" id="ProtNLM"/>
    </source>
</evidence>
<dbReference type="Gene3D" id="3.40.50.2300">
    <property type="match status" value="1"/>
</dbReference>
<comment type="caution">
    <text evidence="1">The sequence shown here is derived from an EMBL/GenBank/DDBJ whole genome shotgun (WGS) entry which is preliminary data.</text>
</comment>
<evidence type="ECO:0000313" key="1">
    <source>
        <dbReference type="EMBL" id="OCT13551.1"/>
    </source>
</evidence>
<protein>
    <recommendedName>
        <fullName evidence="3">Phosphotyrosine protein phosphatase I domain-containing protein</fullName>
    </recommendedName>
</protein>
<dbReference type="InterPro" id="IPR036196">
    <property type="entry name" value="Ptyr_pPase_sf"/>
</dbReference>
<sequence>MNEMNIDTADFKRTLFDEDHFNEYDIIIAMSELHRDYIKEYYNREIPLFNEVYRGQKTAVNIGAPDSEDFEEQMKKLIQYFYEATPRILHNLEQKTTL</sequence>